<dbReference type="AlphaFoldDB" id="A0A2D2LU51"/>
<organism evidence="2 3">
    <name type="scientific">Faucicola osloensis</name>
    <name type="common">Moraxella osloensis</name>
    <dbReference type="NCBI Taxonomy" id="34062"/>
    <lineage>
        <taxon>Bacteria</taxon>
        <taxon>Pseudomonadati</taxon>
        <taxon>Pseudomonadota</taxon>
        <taxon>Gammaproteobacteria</taxon>
        <taxon>Moraxellales</taxon>
        <taxon>Moraxellaceae</taxon>
        <taxon>Faucicola</taxon>
    </lineage>
</organism>
<name>A0A2D2LU51_FAUOS</name>
<keyword evidence="1" id="KW-1133">Transmembrane helix</keyword>
<evidence type="ECO:0000256" key="1">
    <source>
        <dbReference type="SAM" id="Phobius"/>
    </source>
</evidence>
<dbReference type="SUPFAM" id="SSF82171">
    <property type="entry name" value="DPP6 N-terminal domain-like"/>
    <property type="match status" value="1"/>
</dbReference>
<feature type="transmembrane region" description="Helical" evidence="1">
    <location>
        <begin position="43"/>
        <end position="62"/>
    </location>
</feature>
<accession>A0A2D2LU51</accession>
<dbReference type="Proteomes" id="UP000229340">
    <property type="component" value="Chromosome"/>
</dbReference>
<dbReference type="EMBL" id="CP024443">
    <property type="protein sequence ID" value="ATR78544.1"/>
    <property type="molecule type" value="Genomic_DNA"/>
</dbReference>
<evidence type="ECO:0000313" key="2">
    <source>
        <dbReference type="EMBL" id="ATR78544.1"/>
    </source>
</evidence>
<keyword evidence="1" id="KW-0812">Transmembrane</keyword>
<gene>
    <name evidence="2" type="ORF">NP7_04325</name>
</gene>
<proteinExistence type="predicted"/>
<keyword evidence="1" id="KW-0472">Membrane</keyword>
<reference evidence="3" key="1">
    <citation type="submission" date="2017-11" db="EMBL/GenBank/DDBJ databases">
        <title>Complete genome sequence of Moraxella osloensis NP7 isolated from human skin.</title>
        <authorList>
            <person name="Lee K."/>
            <person name="Lim J.Y."/>
            <person name="Hwang I."/>
        </authorList>
    </citation>
    <scope>NUCLEOTIDE SEQUENCE [LARGE SCALE GENOMIC DNA]</scope>
    <source>
        <strain evidence="3">NP7</strain>
    </source>
</reference>
<protein>
    <submittedName>
        <fullName evidence="2">Uncharacterized protein</fullName>
    </submittedName>
</protein>
<evidence type="ECO:0000313" key="3">
    <source>
        <dbReference type="Proteomes" id="UP000229340"/>
    </source>
</evidence>
<sequence>MPRVGLFQIYLPLLFTFEARQEKNSQYCFSAECDNMTKDCTCVIILVVYLIIFVMETPMSFVNQWRDANFFRPLHITMSTLSAMGLGLALTACQPTPETNNQASDTAPSPSNVPEVIIAQTPASIPPATVGLKRMDFPVYLAGVPNLLHPIIPSVPINRKVESDASDAKKSPVSYFQEVAPYDFQSSVYNIVFEELKTGQVHRLFPHDNFVIRAVHTPLVDLSQENKTAQKKAAIAQTAPTQPQAAKEATSPLAVKVGNTLLLGYFIYEVKEIADDDDNKTNLDQQLTLYLSDLNGKNLLKLTPNNQYFKHYKWLPESRRFYFSTQADSNGDRVIDENDKYFYYFIDFTKNAQIVTAYDFSKPKA</sequence>